<evidence type="ECO:0000256" key="1">
    <source>
        <dbReference type="SAM" id="MobiDB-lite"/>
    </source>
</evidence>
<feature type="compositionally biased region" description="Gly residues" evidence="1">
    <location>
        <begin position="498"/>
        <end position="515"/>
    </location>
</feature>
<sequence length="515" mass="57940">MQFDVKTAFLNGELKENVYMLPPEGIVVKSDMVCKLNKALYGLKQASCCWTQRFDGFLKNIGFIQSDADKCVYQGIFNKSKILLALYVDDGLIMGNDKKILQNIISQLEANFEITENYIRRIIKKFNIDDAKTVSTPADTHVHLSSDSNNKTKIKVPYREAVGSLMFVAIVTRPDIAFAVGGRYLDRHDATHWGAVKRILRYLKETEHYGITFTKTERSNIVKGYSDSDFASDTDTRRSTTGYIFKLINGPVTWSSQRQSVVSLSTTEAEYIAASCAAREAAWIRQLLQDIEESIAGLISLFIDNQSAIKLIRNAEFHKRTKHVDIRYHYIREKLTCGDIDVHYVRERGRRGEDEDKVEGAREEKEEKGKKRKGVVRGDEEEGGEDEDGGGAREKKVGAAACGKREGIRAENIAEKREEKGNNKGGGERRAGKMTEGVGKGIMAEGRREVKSARRAISKGRKGDRRGEEEGARREEKRKERQEVREKEEEGGKRGEGVKGYGERSGGGNMRGKTE</sequence>
<feature type="compositionally biased region" description="Basic and acidic residues" evidence="1">
    <location>
        <begin position="390"/>
        <end position="433"/>
    </location>
</feature>
<comment type="caution">
    <text evidence="3">The sequence shown here is derived from an EMBL/GenBank/DDBJ whole genome shotgun (WGS) entry which is preliminary data.</text>
</comment>
<dbReference type="GO" id="GO:0071897">
    <property type="term" value="P:DNA biosynthetic process"/>
    <property type="evidence" value="ECO:0007669"/>
    <property type="project" value="UniProtKB-ARBA"/>
</dbReference>
<dbReference type="PANTHER" id="PTHR11439">
    <property type="entry name" value="GAG-POL-RELATED RETROTRANSPOSON"/>
    <property type="match status" value="1"/>
</dbReference>
<dbReference type="AlphaFoldDB" id="A0A0J7KE60"/>
<dbReference type="Pfam" id="PF07727">
    <property type="entry name" value="RVT_2"/>
    <property type="match status" value="1"/>
</dbReference>
<feature type="compositionally biased region" description="Basic and acidic residues" evidence="1">
    <location>
        <begin position="349"/>
        <end position="369"/>
    </location>
</feature>
<feature type="compositionally biased region" description="Acidic residues" evidence="1">
    <location>
        <begin position="379"/>
        <end position="389"/>
    </location>
</feature>
<organism evidence="3 4">
    <name type="scientific">Lasius niger</name>
    <name type="common">Black garden ant</name>
    <dbReference type="NCBI Taxonomy" id="67767"/>
    <lineage>
        <taxon>Eukaryota</taxon>
        <taxon>Metazoa</taxon>
        <taxon>Ecdysozoa</taxon>
        <taxon>Arthropoda</taxon>
        <taxon>Hexapoda</taxon>
        <taxon>Insecta</taxon>
        <taxon>Pterygota</taxon>
        <taxon>Neoptera</taxon>
        <taxon>Endopterygota</taxon>
        <taxon>Hymenoptera</taxon>
        <taxon>Apocrita</taxon>
        <taxon>Aculeata</taxon>
        <taxon>Formicoidea</taxon>
        <taxon>Formicidae</taxon>
        <taxon>Formicinae</taxon>
        <taxon>Lasius</taxon>
        <taxon>Lasius</taxon>
    </lineage>
</organism>
<feature type="compositionally biased region" description="Basic and acidic residues" evidence="1">
    <location>
        <begin position="465"/>
        <end position="497"/>
    </location>
</feature>
<evidence type="ECO:0000259" key="2">
    <source>
        <dbReference type="Pfam" id="PF07727"/>
    </source>
</evidence>
<accession>A0A0J7KE60</accession>
<feature type="compositionally biased region" description="Basic residues" evidence="1">
    <location>
        <begin position="453"/>
        <end position="464"/>
    </location>
</feature>
<dbReference type="InterPro" id="IPR013103">
    <property type="entry name" value="RVT_2"/>
</dbReference>
<evidence type="ECO:0000313" key="3">
    <source>
        <dbReference type="EMBL" id="KMQ88773.1"/>
    </source>
</evidence>
<dbReference type="CDD" id="cd09272">
    <property type="entry name" value="RNase_HI_RT_Ty1"/>
    <property type="match status" value="1"/>
</dbReference>
<dbReference type="STRING" id="67767.A0A0J7KE60"/>
<dbReference type="InterPro" id="IPR043502">
    <property type="entry name" value="DNA/RNA_pol_sf"/>
</dbReference>
<dbReference type="PaxDb" id="67767-A0A0J7KE60"/>
<evidence type="ECO:0000313" key="4">
    <source>
        <dbReference type="Proteomes" id="UP000036403"/>
    </source>
</evidence>
<feature type="domain" description="Reverse transcriptase Ty1/copia-type" evidence="2">
    <location>
        <begin position="2"/>
        <end position="115"/>
    </location>
</feature>
<protein>
    <submittedName>
        <fullName evidence="3">Integrase core domain protein</fullName>
    </submittedName>
</protein>
<proteinExistence type="predicted"/>
<dbReference type="Proteomes" id="UP000036403">
    <property type="component" value="Unassembled WGS sequence"/>
</dbReference>
<dbReference type="OrthoDB" id="8188638at2759"/>
<name>A0A0J7KE60_LASNI</name>
<keyword evidence="4" id="KW-1185">Reference proteome</keyword>
<dbReference type="EMBL" id="LBMM01008580">
    <property type="protein sequence ID" value="KMQ88773.1"/>
    <property type="molecule type" value="Genomic_DNA"/>
</dbReference>
<gene>
    <name evidence="3" type="ORF">RF55_11681</name>
</gene>
<reference evidence="3 4" key="1">
    <citation type="submission" date="2015-04" db="EMBL/GenBank/DDBJ databases">
        <title>Lasius niger genome sequencing.</title>
        <authorList>
            <person name="Konorov E.A."/>
            <person name="Nikitin M.A."/>
            <person name="Kirill M.V."/>
            <person name="Chang P."/>
        </authorList>
    </citation>
    <scope>NUCLEOTIDE SEQUENCE [LARGE SCALE GENOMIC DNA]</scope>
    <source>
        <tissue evidence="3">Whole</tissue>
    </source>
</reference>
<feature type="region of interest" description="Disordered" evidence="1">
    <location>
        <begin position="349"/>
        <end position="515"/>
    </location>
</feature>
<dbReference type="SUPFAM" id="SSF56672">
    <property type="entry name" value="DNA/RNA polymerases"/>
    <property type="match status" value="1"/>
</dbReference>